<sequence length="70" mass="8188">MHSLIQKAINQLNSNNYRGYFEEMDMIIPPTLSPKYQELKGFFVAGVKNEEFKEALNLFALEVDRSLYKD</sequence>
<dbReference type="AlphaFoldDB" id="I4AGS4"/>
<name>I4AGS4_BERLS</name>
<dbReference type="KEGG" id="fli:Fleli_0698"/>
<protein>
    <submittedName>
        <fullName evidence="1">Uncharacterized protein</fullName>
    </submittedName>
</protein>
<organism evidence="1 2">
    <name type="scientific">Bernardetia litoralis (strain ATCC 23117 / DSM 6794 / NBRC 15988 / NCIMB 1366 / Fx l1 / Sio-4)</name>
    <name type="common">Flexibacter litoralis</name>
    <dbReference type="NCBI Taxonomy" id="880071"/>
    <lineage>
        <taxon>Bacteria</taxon>
        <taxon>Pseudomonadati</taxon>
        <taxon>Bacteroidota</taxon>
        <taxon>Cytophagia</taxon>
        <taxon>Cytophagales</taxon>
        <taxon>Bernardetiaceae</taxon>
        <taxon>Bernardetia</taxon>
    </lineage>
</organism>
<dbReference type="Proteomes" id="UP000006054">
    <property type="component" value="Chromosome"/>
</dbReference>
<dbReference type="RefSeq" id="WP_014796618.1">
    <property type="nucleotide sequence ID" value="NC_018018.1"/>
</dbReference>
<evidence type="ECO:0000313" key="2">
    <source>
        <dbReference type="Proteomes" id="UP000006054"/>
    </source>
</evidence>
<dbReference type="HOGENOM" id="CLU_2751923_0_0_10"/>
<gene>
    <name evidence="1" type="ordered locus">Fleli_0698</name>
</gene>
<dbReference type="EMBL" id="CP003345">
    <property type="protein sequence ID" value="AFM03159.1"/>
    <property type="molecule type" value="Genomic_DNA"/>
</dbReference>
<evidence type="ECO:0000313" key="1">
    <source>
        <dbReference type="EMBL" id="AFM03159.1"/>
    </source>
</evidence>
<reference evidence="2" key="1">
    <citation type="submission" date="2012-06" db="EMBL/GenBank/DDBJ databases">
        <title>The complete genome of Flexibacter litoralis DSM 6794.</title>
        <authorList>
            <person name="Lucas S."/>
            <person name="Copeland A."/>
            <person name="Lapidus A."/>
            <person name="Glavina del Rio T."/>
            <person name="Dalin E."/>
            <person name="Tice H."/>
            <person name="Bruce D."/>
            <person name="Goodwin L."/>
            <person name="Pitluck S."/>
            <person name="Peters L."/>
            <person name="Ovchinnikova G."/>
            <person name="Lu M."/>
            <person name="Kyrpides N."/>
            <person name="Mavromatis K."/>
            <person name="Ivanova N."/>
            <person name="Brettin T."/>
            <person name="Detter J.C."/>
            <person name="Han C."/>
            <person name="Larimer F."/>
            <person name="Land M."/>
            <person name="Hauser L."/>
            <person name="Markowitz V."/>
            <person name="Cheng J.-F."/>
            <person name="Hugenholtz P."/>
            <person name="Woyke T."/>
            <person name="Wu D."/>
            <person name="Spring S."/>
            <person name="Lang E."/>
            <person name="Kopitz M."/>
            <person name="Brambilla E."/>
            <person name="Klenk H.-P."/>
            <person name="Eisen J.A."/>
        </authorList>
    </citation>
    <scope>NUCLEOTIDE SEQUENCE [LARGE SCALE GENOMIC DNA]</scope>
    <source>
        <strain evidence="2">ATCC 23117 / DSM 6794 / NBRC 15988 / NCIMB 1366 / Sio-4</strain>
    </source>
</reference>
<proteinExistence type="predicted"/>
<keyword evidence="2" id="KW-1185">Reference proteome</keyword>
<dbReference type="STRING" id="880071.Fleli_0698"/>
<accession>I4AGS4</accession>